<dbReference type="GO" id="GO:0009898">
    <property type="term" value="C:cytoplasmic side of plasma membrane"/>
    <property type="evidence" value="ECO:0007669"/>
    <property type="project" value="TreeGrafter"/>
</dbReference>
<dbReference type="PANTHER" id="PTHR43384">
    <property type="entry name" value="SEPTUM SITE-DETERMINING PROTEIN MIND HOMOLOG, CHLOROPLASTIC-RELATED"/>
    <property type="match status" value="1"/>
</dbReference>
<dbReference type="GO" id="GO:0051782">
    <property type="term" value="P:negative regulation of cell division"/>
    <property type="evidence" value="ECO:0007669"/>
    <property type="project" value="TreeGrafter"/>
</dbReference>
<sequence length="439" mass="44779">MSIPVLVAVPGPAEAALVAGWATCRRDVVVARRCADLADLLAAAGAGLGRVALVAADVRGLDADAVAALVAGGLTVVGLHPAGEEAEERRLRQIGIARTAPDDSDPRAVAALVLQAVEAPAGVGSASRWTGAAQADPAARTAPAPASLPPFRSGRVLAVWGAWGSTGRTTVAVNLAAELAAAGRSVLLVDADTYGASVAQVLGLLDEAPSLLAAARAASDGRWDVAALHATAPEVSAGLRVLTGAVNPRRWPELRPAALAQVLEVARAGADWTVVDVAACPEHDEDGVRDMPALRRNAATACALAAADVVAVVGASDPVGLQRLIRSWLDLPELAPQAVGFAVANRLRASAVGRAPARRVCDALARFAGVEDPVLLPEDREACDGALLAGRILLESAPRSTLRLSLRDLARRLPDIAGPQAPVAEGSTAPQSLSARRHH</sequence>
<evidence type="ECO:0000256" key="2">
    <source>
        <dbReference type="ARBA" id="ARBA00022840"/>
    </source>
</evidence>
<dbReference type="EMBL" id="PTJD01000003">
    <property type="protein sequence ID" value="PPK97832.1"/>
    <property type="molecule type" value="Genomic_DNA"/>
</dbReference>
<accession>A0A2S6IU96</accession>
<dbReference type="GO" id="GO:0016887">
    <property type="term" value="F:ATP hydrolysis activity"/>
    <property type="evidence" value="ECO:0007669"/>
    <property type="project" value="TreeGrafter"/>
</dbReference>
<dbReference type="GO" id="GO:0005524">
    <property type="term" value="F:ATP binding"/>
    <property type="evidence" value="ECO:0007669"/>
    <property type="project" value="UniProtKB-KW"/>
</dbReference>
<feature type="compositionally biased region" description="Polar residues" evidence="3">
    <location>
        <begin position="428"/>
        <end position="439"/>
    </location>
</feature>
<keyword evidence="4" id="KW-0282">Flagellum</keyword>
<dbReference type="GO" id="GO:0005829">
    <property type="term" value="C:cytosol"/>
    <property type="evidence" value="ECO:0007669"/>
    <property type="project" value="TreeGrafter"/>
</dbReference>
<dbReference type="InterPro" id="IPR027417">
    <property type="entry name" value="P-loop_NTPase"/>
</dbReference>
<evidence type="ECO:0000256" key="1">
    <source>
        <dbReference type="ARBA" id="ARBA00022741"/>
    </source>
</evidence>
<evidence type="ECO:0000313" key="5">
    <source>
        <dbReference type="Proteomes" id="UP000239485"/>
    </source>
</evidence>
<protein>
    <submittedName>
        <fullName evidence="4">MinD-like ATPase involved in chromosome partitioning or flagellar assembly</fullName>
    </submittedName>
</protein>
<dbReference type="PANTHER" id="PTHR43384:SF6">
    <property type="entry name" value="SEPTUM SITE-DETERMINING PROTEIN MIND HOMOLOG, CHLOROPLASTIC"/>
    <property type="match status" value="1"/>
</dbReference>
<dbReference type="OrthoDB" id="3217709at2"/>
<organism evidence="4 5">
    <name type="scientific">Kineococcus xinjiangensis</name>
    <dbReference type="NCBI Taxonomy" id="512762"/>
    <lineage>
        <taxon>Bacteria</taxon>
        <taxon>Bacillati</taxon>
        <taxon>Actinomycetota</taxon>
        <taxon>Actinomycetes</taxon>
        <taxon>Kineosporiales</taxon>
        <taxon>Kineosporiaceae</taxon>
        <taxon>Kineococcus</taxon>
    </lineage>
</organism>
<proteinExistence type="predicted"/>
<keyword evidence="2" id="KW-0067">ATP-binding</keyword>
<dbReference type="Pfam" id="PF10609">
    <property type="entry name" value="ParA"/>
    <property type="match status" value="1"/>
</dbReference>
<keyword evidence="1" id="KW-0547">Nucleotide-binding</keyword>
<dbReference type="AlphaFoldDB" id="A0A2S6IU96"/>
<comment type="caution">
    <text evidence="4">The sequence shown here is derived from an EMBL/GenBank/DDBJ whole genome shotgun (WGS) entry which is preliminary data.</text>
</comment>
<evidence type="ECO:0000256" key="3">
    <source>
        <dbReference type="SAM" id="MobiDB-lite"/>
    </source>
</evidence>
<keyword evidence="5" id="KW-1185">Reference proteome</keyword>
<dbReference type="InterPro" id="IPR033756">
    <property type="entry name" value="YlxH/NBP35"/>
</dbReference>
<keyword evidence="4" id="KW-0969">Cilium</keyword>
<dbReference type="Proteomes" id="UP000239485">
    <property type="component" value="Unassembled WGS sequence"/>
</dbReference>
<dbReference type="InterPro" id="IPR050625">
    <property type="entry name" value="ParA/MinD_ATPase"/>
</dbReference>
<feature type="region of interest" description="Disordered" evidence="3">
    <location>
        <begin position="417"/>
        <end position="439"/>
    </location>
</feature>
<gene>
    <name evidence="4" type="ORF">CLV92_103367</name>
</gene>
<dbReference type="SUPFAM" id="SSF52540">
    <property type="entry name" value="P-loop containing nucleoside triphosphate hydrolases"/>
    <property type="match status" value="1"/>
</dbReference>
<evidence type="ECO:0000313" key="4">
    <source>
        <dbReference type="EMBL" id="PPK97832.1"/>
    </source>
</evidence>
<dbReference type="Gene3D" id="3.40.50.300">
    <property type="entry name" value="P-loop containing nucleotide triphosphate hydrolases"/>
    <property type="match status" value="1"/>
</dbReference>
<reference evidence="4 5" key="1">
    <citation type="submission" date="2018-02" db="EMBL/GenBank/DDBJ databases">
        <title>Genomic Encyclopedia of Archaeal and Bacterial Type Strains, Phase II (KMG-II): from individual species to whole genera.</title>
        <authorList>
            <person name="Goeker M."/>
        </authorList>
    </citation>
    <scope>NUCLEOTIDE SEQUENCE [LARGE SCALE GENOMIC DNA]</scope>
    <source>
        <strain evidence="4 5">DSM 22857</strain>
    </source>
</reference>
<keyword evidence="4" id="KW-0966">Cell projection</keyword>
<dbReference type="RefSeq" id="WP_104431963.1">
    <property type="nucleotide sequence ID" value="NZ_PTJD01000003.1"/>
</dbReference>
<name>A0A2S6IU96_9ACTN</name>